<reference evidence="2" key="1">
    <citation type="submission" date="2022-11" db="EMBL/GenBank/DDBJ databases">
        <title>Marinomonas sp. nov., isolated from marine algae.</title>
        <authorList>
            <person name="Choi D.G."/>
            <person name="Kim J.M."/>
            <person name="Lee J.K."/>
            <person name="Baek J.H."/>
            <person name="Jeon C.O."/>
        </authorList>
    </citation>
    <scope>NUCLEOTIDE SEQUENCE</scope>
    <source>
        <strain evidence="2">KJ51-3</strain>
    </source>
</reference>
<protein>
    <submittedName>
        <fullName evidence="2">DUF3971 domain-containing protein</fullName>
    </submittedName>
</protein>
<organism evidence="2 3">
    <name type="scientific">Marinomonas rhodophyticola</name>
    <dbReference type="NCBI Taxonomy" id="2992803"/>
    <lineage>
        <taxon>Bacteria</taxon>
        <taxon>Pseudomonadati</taxon>
        <taxon>Pseudomonadota</taxon>
        <taxon>Gammaproteobacteria</taxon>
        <taxon>Oceanospirillales</taxon>
        <taxon>Oceanospirillaceae</taxon>
        <taxon>Marinomonas</taxon>
    </lineage>
</organism>
<dbReference type="EMBL" id="JAPEUL010000004">
    <property type="protein sequence ID" value="MCW4628343.1"/>
    <property type="molecule type" value="Genomic_DNA"/>
</dbReference>
<accession>A0ABT3KCT8</accession>
<gene>
    <name evidence="2" type="ORF">ONZ52_04650</name>
</gene>
<dbReference type="RefSeq" id="WP_265217552.1">
    <property type="nucleotide sequence ID" value="NZ_JAPEUL010000004.1"/>
</dbReference>
<dbReference type="Proteomes" id="UP001431181">
    <property type="component" value="Unassembled WGS sequence"/>
</dbReference>
<sequence>MRWLLRKLILVFFWGGVAFIALLAVFAVSVERLLPYLDHYRPQIERNLQQITGYPVSLEQIDGRLEGIDPTVSVSGFDLFVNGQPAITIDEMRVRLDIVQTILSLSPQFTYIRFVRPSILLQESEGQWRLNGAMPSRDMQNDVGVERVLDYLAAQRNFSVFDAKLHITSEQLGEHSVKIPHVYLFKQAFKSLLSANFYLDDNLSPFQMSARIDETRSLLGNYRVKAFLRAPQVTLPLQNMLPAEAYSLSSVELGGDVWLDVLIGKELEVRAESVQLNVAFDDGQQYKITPSLRLHYSLTQPSLRVDAHNMLVVDQDGRSYPSTDMAFDWSSVTDRSNLAFNQVDIALAQQISRYFLPEKSDAAQILAGLNPTGLAQNGSVRLWRENDDLAFQFLSNLRSASVQSYNGIPKASNINAVFSLSEDSGYIDFRGRNSDIAFDTLYEESWSADFLSGYVSWQKVSDAFLISGRDLLVQRNNADIQGGFRLEIREAEPDWIALDLHGRNLSVADRLTYLPPTALSPDVMTWIKEAFTDTGKVETVDVLVQSELSDGAVPHVRVQLAVSDASVTFDPNWPTANKVNGFFEFDGAGVSVEVASGYMLDLPISNLLLTVPISKGLCRLVKP</sequence>
<proteinExistence type="predicted"/>
<dbReference type="InterPro" id="IPR025263">
    <property type="entry name" value="YhdP_central"/>
</dbReference>
<dbReference type="PANTHER" id="PTHR38690:SF1">
    <property type="entry name" value="PROTEASE"/>
    <property type="match status" value="1"/>
</dbReference>
<dbReference type="InterPro" id="IPR011836">
    <property type="entry name" value="YhdP"/>
</dbReference>
<evidence type="ECO:0000259" key="1">
    <source>
        <dbReference type="Pfam" id="PF13116"/>
    </source>
</evidence>
<evidence type="ECO:0000313" key="3">
    <source>
        <dbReference type="Proteomes" id="UP001431181"/>
    </source>
</evidence>
<keyword evidence="3" id="KW-1185">Reference proteome</keyword>
<dbReference type="PANTHER" id="PTHR38690">
    <property type="entry name" value="PROTEASE-RELATED"/>
    <property type="match status" value="1"/>
</dbReference>
<name>A0ABT3KCT8_9GAMM</name>
<comment type="caution">
    <text evidence="2">The sequence shown here is derived from an EMBL/GenBank/DDBJ whole genome shotgun (WGS) entry which is preliminary data.</text>
</comment>
<evidence type="ECO:0000313" key="2">
    <source>
        <dbReference type="EMBL" id="MCW4628343.1"/>
    </source>
</evidence>
<feature type="domain" description="YhdP central" evidence="1">
    <location>
        <begin position="1"/>
        <end position="611"/>
    </location>
</feature>
<dbReference type="Pfam" id="PF13116">
    <property type="entry name" value="YhdP"/>
    <property type="match status" value="1"/>
</dbReference>